<evidence type="ECO:0000256" key="1">
    <source>
        <dbReference type="SAM" id="MobiDB-lite"/>
    </source>
</evidence>
<feature type="compositionally biased region" description="Polar residues" evidence="1">
    <location>
        <begin position="148"/>
        <end position="157"/>
    </location>
</feature>
<reference evidence="2" key="1">
    <citation type="submission" date="2023-03" db="EMBL/GenBank/DDBJ databases">
        <title>Massive genome expansion in bonnet fungi (Mycena s.s.) driven by repeated elements and novel gene families across ecological guilds.</title>
        <authorList>
            <consortium name="Lawrence Berkeley National Laboratory"/>
            <person name="Harder C.B."/>
            <person name="Miyauchi S."/>
            <person name="Viragh M."/>
            <person name="Kuo A."/>
            <person name="Thoen E."/>
            <person name="Andreopoulos B."/>
            <person name="Lu D."/>
            <person name="Skrede I."/>
            <person name="Drula E."/>
            <person name="Henrissat B."/>
            <person name="Morin E."/>
            <person name="Kohler A."/>
            <person name="Barry K."/>
            <person name="LaButti K."/>
            <person name="Morin E."/>
            <person name="Salamov A."/>
            <person name="Lipzen A."/>
            <person name="Mereny Z."/>
            <person name="Hegedus B."/>
            <person name="Baldrian P."/>
            <person name="Stursova M."/>
            <person name="Weitz H."/>
            <person name="Taylor A."/>
            <person name="Grigoriev I.V."/>
            <person name="Nagy L.G."/>
            <person name="Martin F."/>
            <person name="Kauserud H."/>
        </authorList>
    </citation>
    <scope>NUCLEOTIDE SEQUENCE</scope>
    <source>
        <strain evidence="2">9144</strain>
    </source>
</reference>
<organism evidence="2 3">
    <name type="scientific">Mycena pura</name>
    <dbReference type="NCBI Taxonomy" id="153505"/>
    <lineage>
        <taxon>Eukaryota</taxon>
        <taxon>Fungi</taxon>
        <taxon>Dikarya</taxon>
        <taxon>Basidiomycota</taxon>
        <taxon>Agaricomycotina</taxon>
        <taxon>Agaricomycetes</taxon>
        <taxon>Agaricomycetidae</taxon>
        <taxon>Agaricales</taxon>
        <taxon>Marasmiineae</taxon>
        <taxon>Mycenaceae</taxon>
        <taxon>Mycena</taxon>
    </lineage>
</organism>
<evidence type="ECO:0000313" key="2">
    <source>
        <dbReference type="EMBL" id="KAJ7204093.1"/>
    </source>
</evidence>
<proteinExistence type="predicted"/>
<accession>A0AAD6YDK0</accession>
<name>A0AAD6YDK0_9AGAR</name>
<protein>
    <submittedName>
        <fullName evidence="2">Uncharacterized protein</fullName>
    </submittedName>
</protein>
<comment type="caution">
    <text evidence="2">The sequence shown here is derived from an EMBL/GenBank/DDBJ whole genome shotgun (WGS) entry which is preliminary data.</text>
</comment>
<feature type="compositionally biased region" description="Basic and acidic residues" evidence="1">
    <location>
        <begin position="160"/>
        <end position="183"/>
    </location>
</feature>
<sequence length="201" mass="21943">MPADRRTSNEVDADEAALQQRYANQMAVAQANLEASAAFQIAQDDAAELEARHGQTIFSIGDLLHPTKTTGQSLQVAAPTGAPVTETASDEEFLTITQEDFDRLELCPNPYVEPMPVVLECPCKGSSGHDPYITPSFRDDACGSWSASAARSQTVNSDVRAAEKEDAGQREVRRQQRDEERVRSWARTPRIPAGQKGKAVK</sequence>
<dbReference type="EMBL" id="JARJCW010000048">
    <property type="protein sequence ID" value="KAJ7204093.1"/>
    <property type="molecule type" value="Genomic_DNA"/>
</dbReference>
<feature type="region of interest" description="Disordered" evidence="1">
    <location>
        <begin position="148"/>
        <end position="201"/>
    </location>
</feature>
<dbReference type="Proteomes" id="UP001219525">
    <property type="component" value="Unassembled WGS sequence"/>
</dbReference>
<keyword evidence="3" id="KW-1185">Reference proteome</keyword>
<dbReference type="AlphaFoldDB" id="A0AAD6YDK0"/>
<evidence type="ECO:0000313" key="3">
    <source>
        <dbReference type="Proteomes" id="UP001219525"/>
    </source>
</evidence>
<gene>
    <name evidence="2" type="ORF">GGX14DRAFT_398408</name>
</gene>